<sequence length="332" mass="35970">MPQLQRTDDMVLSSSAHWQGSSFSQKYGALAYQALLAEVNLTPKPGLVDRVNCGAHRDMALLDFYHSADAIAPWLPRFIEHGIRHSDVHGQAALSRLRPLGLACENSMFLATGGVNTHKGSVFSLGLMCCALGRLSVRAQQISAETVCQEVASLCCGLTERELYQSNPQQTAGQRLFYQHGLTGARGEAESGFATVLTHALPAYRRLLADGAQPDHALLHTLLILMSVNRDTNVVSRGGMAGLQWLQQQATELLASLSPAGMRAPLSQLKVRRFDAQCIARNLSPGGSADLLILTWFLAQFPHHIPDKNNNGVIPVIFQDAGLLAAITHPSH</sequence>
<dbReference type="Proteomes" id="UP000288804">
    <property type="component" value="Chromosome"/>
</dbReference>
<dbReference type="GO" id="GO:0046917">
    <property type="term" value="F:triphosphoribosyl-dephospho-CoA synthase activity"/>
    <property type="evidence" value="ECO:0007669"/>
    <property type="project" value="UniProtKB-EC"/>
</dbReference>
<organism evidence="7 8">
    <name type="scientific">Yersinia hibernica</name>
    <dbReference type="NCBI Taxonomy" id="2339259"/>
    <lineage>
        <taxon>Bacteria</taxon>
        <taxon>Pseudomonadati</taxon>
        <taxon>Pseudomonadota</taxon>
        <taxon>Gammaproteobacteria</taxon>
        <taxon>Enterobacterales</taxon>
        <taxon>Yersiniaceae</taxon>
        <taxon>Yersinia</taxon>
    </lineage>
</organism>
<dbReference type="EC" id="2.4.2.52" evidence="6"/>
<dbReference type="Pfam" id="PF01874">
    <property type="entry name" value="CitG"/>
    <property type="match status" value="1"/>
</dbReference>
<name>A0ABX5R0S8_9GAMM</name>
<dbReference type="EMBL" id="CP032487">
    <property type="protein sequence ID" value="QAX79088.1"/>
    <property type="molecule type" value="Genomic_DNA"/>
</dbReference>
<evidence type="ECO:0000313" key="8">
    <source>
        <dbReference type="Proteomes" id="UP000288804"/>
    </source>
</evidence>
<evidence type="ECO:0000256" key="1">
    <source>
        <dbReference type="ARBA" id="ARBA00001210"/>
    </source>
</evidence>
<evidence type="ECO:0000313" key="7">
    <source>
        <dbReference type="EMBL" id="QAX79088.1"/>
    </source>
</evidence>
<evidence type="ECO:0000256" key="6">
    <source>
        <dbReference type="HAMAP-Rule" id="MF_00397"/>
    </source>
</evidence>
<dbReference type="InterPro" id="IPR017551">
    <property type="entry name" value="TriPribosyl-deP-CoA_syn_CitG"/>
</dbReference>
<protein>
    <recommendedName>
        <fullName evidence="6">Probable 2-(5''-triphosphoribosyl)-3'-dephosphocoenzyme-A synthase</fullName>
        <shortName evidence="6">2-(5''-triphosphoribosyl)-3'-dephospho-CoA synthase</shortName>
        <ecNumber evidence="6">2.4.2.52</ecNumber>
    </recommendedName>
</protein>
<evidence type="ECO:0000256" key="3">
    <source>
        <dbReference type="ARBA" id="ARBA00022679"/>
    </source>
</evidence>
<dbReference type="GO" id="GO:0016757">
    <property type="term" value="F:glycosyltransferase activity"/>
    <property type="evidence" value="ECO:0007669"/>
    <property type="project" value="UniProtKB-KW"/>
</dbReference>
<evidence type="ECO:0000256" key="2">
    <source>
        <dbReference type="ARBA" id="ARBA00006812"/>
    </source>
</evidence>
<dbReference type="Gene3D" id="1.10.4200.10">
    <property type="entry name" value="Triphosphoribosyl-dephospho-CoA protein"/>
    <property type="match status" value="1"/>
</dbReference>
<keyword evidence="7" id="KW-0328">Glycosyltransferase</keyword>
<dbReference type="HAMAP" id="MF_00397">
    <property type="entry name" value="CitG"/>
    <property type="match status" value="1"/>
</dbReference>
<dbReference type="PANTHER" id="PTHR30201:SF2">
    <property type="entry name" value="2-(5''-TRIPHOSPHORIBOSYL)-3'-DEPHOSPHOCOENZYME-A SYNTHASE"/>
    <property type="match status" value="1"/>
</dbReference>
<dbReference type="PANTHER" id="PTHR30201">
    <property type="entry name" value="TRIPHOSPHORIBOSYL-DEPHOSPHO-COA SYNTHASE"/>
    <property type="match status" value="1"/>
</dbReference>
<keyword evidence="3 6" id="KW-0808">Transferase</keyword>
<evidence type="ECO:0000256" key="5">
    <source>
        <dbReference type="ARBA" id="ARBA00022840"/>
    </source>
</evidence>
<reference evidence="8" key="1">
    <citation type="submission" date="2018-09" db="EMBL/GenBank/DDBJ databases">
        <title>Yersinia hibernicus sp. nov.</title>
        <authorList>
            <person name="Nguyen S.V."/>
            <person name="Mundanda D.M."/>
            <person name="Anes J."/>
            <person name="Fanning S."/>
        </authorList>
    </citation>
    <scope>NUCLEOTIDE SEQUENCE [LARGE SCALE GENOMIC DNA]</scope>
    <source>
        <strain evidence="8">CFS1934</strain>
    </source>
</reference>
<dbReference type="NCBIfam" id="TIGR03125">
    <property type="entry name" value="citrate_citG"/>
    <property type="match status" value="1"/>
</dbReference>
<keyword evidence="4 6" id="KW-0547">Nucleotide-binding</keyword>
<accession>A0ABX5R0S8</accession>
<gene>
    <name evidence="6 7" type="primary">citG</name>
    <name evidence="7" type="ORF">D5F51_11295</name>
</gene>
<dbReference type="InterPro" id="IPR002736">
    <property type="entry name" value="CitG"/>
</dbReference>
<comment type="similarity">
    <text evidence="2 6">Belongs to the CitG/MdcB family.</text>
</comment>
<comment type="catalytic activity">
    <reaction evidence="1 6">
        <text>3'-dephospho-CoA + ATP = 2'-(5''-triphospho-alpha-D-ribosyl)-3'-dephospho-CoA + adenine</text>
        <dbReference type="Rhea" id="RHEA:15117"/>
        <dbReference type="ChEBI" id="CHEBI:16708"/>
        <dbReference type="ChEBI" id="CHEBI:30616"/>
        <dbReference type="ChEBI" id="CHEBI:57328"/>
        <dbReference type="ChEBI" id="CHEBI:61378"/>
        <dbReference type="EC" id="2.4.2.52"/>
    </reaction>
</comment>
<dbReference type="RefSeq" id="WP_129196781.1">
    <property type="nucleotide sequence ID" value="NZ_CABHXI010000009.1"/>
</dbReference>
<keyword evidence="5 6" id="KW-0067">ATP-binding</keyword>
<proteinExistence type="inferred from homology"/>
<keyword evidence="8" id="KW-1185">Reference proteome</keyword>
<evidence type="ECO:0000256" key="4">
    <source>
        <dbReference type="ARBA" id="ARBA00022741"/>
    </source>
</evidence>